<feature type="compositionally biased region" description="Polar residues" evidence="1">
    <location>
        <begin position="38"/>
        <end position="47"/>
    </location>
</feature>
<name>A0A146KNL1_LYGHE</name>
<protein>
    <submittedName>
        <fullName evidence="2">Uncharacterized protein</fullName>
    </submittedName>
</protein>
<dbReference type="AlphaFoldDB" id="A0A146KNL1"/>
<evidence type="ECO:0000256" key="1">
    <source>
        <dbReference type="SAM" id="MobiDB-lite"/>
    </source>
</evidence>
<feature type="region of interest" description="Disordered" evidence="1">
    <location>
        <begin position="1"/>
        <end position="77"/>
    </location>
</feature>
<feature type="non-terminal residue" evidence="2">
    <location>
        <position position="1"/>
    </location>
</feature>
<organism evidence="2">
    <name type="scientific">Lygus hesperus</name>
    <name type="common">Western plant bug</name>
    <dbReference type="NCBI Taxonomy" id="30085"/>
    <lineage>
        <taxon>Eukaryota</taxon>
        <taxon>Metazoa</taxon>
        <taxon>Ecdysozoa</taxon>
        <taxon>Arthropoda</taxon>
        <taxon>Hexapoda</taxon>
        <taxon>Insecta</taxon>
        <taxon>Pterygota</taxon>
        <taxon>Neoptera</taxon>
        <taxon>Paraneoptera</taxon>
        <taxon>Hemiptera</taxon>
        <taxon>Heteroptera</taxon>
        <taxon>Panheteroptera</taxon>
        <taxon>Cimicomorpha</taxon>
        <taxon>Miridae</taxon>
        <taxon>Mirini</taxon>
        <taxon>Lygus</taxon>
    </lineage>
</organism>
<feature type="compositionally biased region" description="Basic and acidic residues" evidence="1">
    <location>
        <begin position="28"/>
        <end position="37"/>
    </location>
</feature>
<reference evidence="2" key="1">
    <citation type="journal article" date="2016" name="Gigascience">
        <title>De novo construction of an expanded transcriptome assembly for the western tarnished plant bug, Lygus hesperus.</title>
        <authorList>
            <person name="Tassone E.E."/>
            <person name="Geib S.M."/>
            <person name="Hall B."/>
            <person name="Fabrick J.A."/>
            <person name="Brent C.S."/>
            <person name="Hull J.J."/>
        </authorList>
    </citation>
    <scope>NUCLEOTIDE SEQUENCE</scope>
</reference>
<feature type="region of interest" description="Disordered" evidence="1">
    <location>
        <begin position="155"/>
        <end position="189"/>
    </location>
</feature>
<evidence type="ECO:0000313" key="2">
    <source>
        <dbReference type="EMBL" id="JAP97294.1"/>
    </source>
</evidence>
<feature type="compositionally biased region" description="Low complexity" evidence="1">
    <location>
        <begin position="52"/>
        <end position="73"/>
    </location>
</feature>
<sequence length="215" mass="22112">AAAAAAVTGRSSRIGQPDAVGPPSAARIEMECGDRNPSDTATVQQLGGWQHSDGSSSSRVSSGSSSNGSRSSSEMQEKEMKLQCPLCLNVLTRALQSEDVARFINLYLSNGLEDGDELCEVLPSPAPSPAHCAADNSPIPETLPHTTVVDVTYTPTNGDGGGDSHREQDDTGCGAMTEDGDDGETVNTTAHGGAIDEELAQIVANTLAQPPPPPA</sequence>
<dbReference type="EMBL" id="GDHC01021334">
    <property type="protein sequence ID" value="JAP97294.1"/>
    <property type="molecule type" value="Transcribed_RNA"/>
</dbReference>
<proteinExistence type="predicted"/>
<gene>
    <name evidence="2" type="ORF">g.7579</name>
</gene>
<accession>A0A146KNL1</accession>